<evidence type="ECO:0000313" key="2">
    <source>
        <dbReference type="EMBL" id="CBX31231.1"/>
    </source>
</evidence>
<feature type="domain" description="DUF4143" evidence="1">
    <location>
        <begin position="8"/>
        <end position="42"/>
    </location>
</feature>
<accession>E1YM98</accession>
<organism evidence="2">
    <name type="scientific">uncultured Desulfobacterium sp</name>
    <dbReference type="NCBI Taxonomy" id="201089"/>
    <lineage>
        <taxon>Bacteria</taxon>
        <taxon>Pseudomonadati</taxon>
        <taxon>Thermodesulfobacteriota</taxon>
        <taxon>Desulfobacteria</taxon>
        <taxon>Desulfobacterales</taxon>
        <taxon>Desulfobacteriaceae</taxon>
        <taxon>Desulfobacterium</taxon>
        <taxon>environmental samples</taxon>
    </lineage>
</organism>
<dbReference type="EMBL" id="FR695877">
    <property type="protein sequence ID" value="CBX31231.1"/>
    <property type="molecule type" value="Genomic_DNA"/>
</dbReference>
<reference evidence="2" key="1">
    <citation type="journal article" date="2011" name="Environ. Microbiol.">
        <title>Genomic insights into the metabolic potential of the polycyclic aromatic hydrocarbon degrading sulfate-reducing Deltaproteobacterium N47.</title>
        <authorList>
            <person name="Bergmann F."/>
            <person name="Selesi D."/>
            <person name="Weinmaier T."/>
            <person name="Tischler P."/>
            <person name="Rattei T."/>
            <person name="Meckenstock R.U."/>
        </authorList>
    </citation>
    <scope>NUCLEOTIDE SEQUENCE</scope>
</reference>
<evidence type="ECO:0000259" key="1">
    <source>
        <dbReference type="Pfam" id="PF13635"/>
    </source>
</evidence>
<gene>
    <name evidence="2" type="ORF">N47_E47430</name>
</gene>
<dbReference type="InterPro" id="IPR025420">
    <property type="entry name" value="DUF4143"/>
</dbReference>
<dbReference type="PANTHER" id="PTHR43566">
    <property type="entry name" value="CONSERVED PROTEIN"/>
    <property type="match status" value="1"/>
</dbReference>
<dbReference type="AlphaFoldDB" id="E1YM98"/>
<proteinExistence type="predicted"/>
<dbReference type="Pfam" id="PF13635">
    <property type="entry name" value="DUF4143"/>
    <property type="match status" value="1"/>
</dbReference>
<name>E1YM98_9BACT</name>
<protein>
    <recommendedName>
        <fullName evidence="1">DUF4143 domain-containing protein</fullName>
    </recommendedName>
</protein>
<sequence length="98" mass="11314">MLQEKLHDSSSLINFWRTKDGAEVDFIIKGGSKIMPVEVKYGQIKKPETTRSLQSFISAYQPDTALVVNLNYKDEIRTGKTKVCFVPFYELISYDFKK</sequence>
<dbReference type="PANTHER" id="PTHR43566:SF1">
    <property type="entry name" value="AAA+ ATPASE DOMAIN-CONTAINING PROTEIN"/>
    <property type="match status" value="1"/>
</dbReference>